<protein>
    <recommendedName>
        <fullName evidence="3">Proline-rich region</fullName>
    </recommendedName>
</protein>
<name>A0A1I7IXJ5_9PROT</name>
<evidence type="ECO:0008006" key="3">
    <source>
        <dbReference type="Google" id="ProtNLM"/>
    </source>
</evidence>
<gene>
    <name evidence="1" type="ORF">SAMN05216339_11212</name>
</gene>
<sequence length="182" mass="20954">MKQIDWLYLPLILTGITMSDVSLSYGYGHNHSGYSHGHRSSSHHHYSSRPNFSLGIGLAGSFGSYGHFSYPGRNIGIYGDFTYGRHYYPYYRQPYYRPYGYLDNRFYWPAYPPVVYPPVVIVPPDPPVYIQQQQPVRPVSPPLSPESAVTNYWYYCENPAGYYPEVERCPGGWIKVPPRPAQ</sequence>
<reference evidence="1 2" key="1">
    <citation type="submission" date="2016-10" db="EMBL/GenBank/DDBJ databases">
        <authorList>
            <person name="de Groot N.N."/>
        </authorList>
    </citation>
    <scope>NUCLEOTIDE SEQUENCE [LARGE SCALE GENOMIC DNA]</scope>
    <source>
        <strain evidence="1 2">Nm24</strain>
    </source>
</reference>
<dbReference type="OrthoDB" id="5397649at2"/>
<proteinExistence type="predicted"/>
<dbReference type="EMBL" id="FPBL01000012">
    <property type="protein sequence ID" value="SFU77638.1"/>
    <property type="molecule type" value="Genomic_DNA"/>
</dbReference>
<organism evidence="1 2">
    <name type="scientific">Nitrosomonas eutropha</name>
    <dbReference type="NCBI Taxonomy" id="916"/>
    <lineage>
        <taxon>Bacteria</taxon>
        <taxon>Pseudomonadati</taxon>
        <taxon>Pseudomonadota</taxon>
        <taxon>Betaproteobacteria</taxon>
        <taxon>Nitrosomonadales</taxon>
        <taxon>Nitrosomonadaceae</taxon>
        <taxon>Nitrosomonas</taxon>
    </lineage>
</organism>
<accession>A0A1I7IXJ5</accession>
<dbReference type="Proteomes" id="UP000183926">
    <property type="component" value="Unassembled WGS sequence"/>
</dbReference>
<dbReference type="AlphaFoldDB" id="A0A1I7IXJ5"/>
<evidence type="ECO:0000313" key="1">
    <source>
        <dbReference type="EMBL" id="SFU77638.1"/>
    </source>
</evidence>
<evidence type="ECO:0000313" key="2">
    <source>
        <dbReference type="Proteomes" id="UP000183926"/>
    </source>
</evidence>